<dbReference type="InterPro" id="IPR029044">
    <property type="entry name" value="Nucleotide-diphossugar_trans"/>
</dbReference>
<evidence type="ECO:0000256" key="1">
    <source>
        <dbReference type="ARBA" id="ARBA00006351"/>
    </source>
</evidence>
<name>A0A0M0K9W3_9EUKA</name>
<comment type="similarity">
    <text evidence="1">Belongs to the glycosyltransferase 8 family.</text>
</comment>
<evidence type="ECO:0000256" key="2">
    <source>
        <dbReference type="ARBA" id="ARBA00022676"/>
    </source>
</evidence>
<evidence type="ECO:0000313" key="7">
    <source>
        <dbReference type="Proteomes" id="UP000037460"/>
    </source>
</evidence>
<proteinExistence type="inferred from homology"/>
<dbReference type="InterPro" id="IPR002495">
    <property type="entry name" value="Glyco_trans_8"/>
</dbReference>
<dbReference type="OrthoDB" id="411524at2759"/>
<comment type="caution">
    <text evidence="6">The sequence shown here is derived from an EMBL/GenBank/DDBJ whole genome shotgun (WGS) entry which is preliminary data.</text>
</comment>
<protein>
    <submittedName>
        <fullName evidence="6">Putative galacturonosyltransferase 3-like protein</fullName>
    </submittedName>
</protein>
<keyword evidence="3 6" id="KW-0808">Transferase</keyword>
<dbReference type="GO" id="GO:0005794">
    <property type="term" value="C:Golgi apparatus"/>
    <property type="evidence" value="ECO:0007669"/>
    <property type="project" value="TreeGrafter"/>
</dbReference>
<dbReference type="GO" id="GO:0046872">
    <property type="term" value="F:metal ion binding"/>
    <property type="evidence" value="ECO:0007669"/>
    <property type="project" value="UniProtKB-KW"/>
</dbReference>
<dbReference type="InterPro" id="IPR050748">
    <property type="entry name" value="Glycosyltrans_8_dom-fam"/>
</dbReference>
<reference evidence="7" key="1">
    <citation type="journal article" date="2015" name="PLoS Genet.">
        <title>Genome Sequence and Transcriptome Analyses of Chrysochromulina tobin: Metabolic Tools for Enhanced Algal Fitness in the Prominent Order Prymnesiales (Haptophyceae).</title>
        <authorList>
            <person name="Hovde B.T."/>
            <person name="Deodato C.R."/>
            <person name="Hunsperger H.M."/>
            <person name="Ryken S.A."/>
            <person name="Yost W."/>
            <person name="Jha R.K."/>
            <person name="Patterson J."/>
            <person name="Monnat R.J. Jr."/>
            <person name="Barlow S.B."/>
            <person name="Starkenburg S.R."/>
            <person name="Cattolico R.A."/>
        </authorList>
    </citation>
    <scope>NUCLEOTIDE SEQUENCE</scope>
    <source>
        <strain evidence="7">CCMP291</strain>
    </source>
</reference>
<evidence type="ECO:0000256" key="3">
    <source>
        <dbReference type="ARBA" id="ARBA00022679"/>
    </source>
</evidence>
<accession>A0A0M0K9W3</accession>
<keyword evidence="5" id="KW-0732">Signal</keyword>
<keyword evidence="2" id="KW-0328">Glycosyltransferase</keyword>
<evidence type="ECO:0000256" key="5">
    <source>
        <dbReference type="SAM" id="SignalP"/>
    </source>
</evidence>
<feature type="signal peptide" evidence="5">
    <location>
        <begin position="1"/>
        <end position="19"/>
    </location>
</feature>
<dbReference type="AlphaFoldDB" id="A0A0M0K9W3"/>
<dbReference type="EMBL" id="JWZX01000888">
    <property type="protein sequence ID" value="KOO35392.1"/>
    <property type="molecule type" value="Genomic_DNA"/>
</dbReference>
<keyword evidence="7" id="KW-1185">Reference proteome</keyword>
<dbReference type="Proteomes" id="UP000037460">
    <property type="component" value="Unassembled WGS sequence"/>
</dbReference>
<dbReference type="Gene3D" id="3.90.550.10">
    <property type="entry name" value="Spore Coat Polysaccharide Biosynthesis Protein SpsA, Chain A"/>
    <property type="match status" value="1"/>
</dbReference>
<dbReference type="Pfam" id="PF01501">
    <property type="entry name" value="Glyco_transf_8"/>
    <property type="match status" value="1"/>
</dbReference>
<organism evidence="6 7">
    <name type="scientific">Chrysochromulina tobinii</name>
    <dbReference type="NCBI Taxonomy" id="1460289"/>
    <lineage>
        <taxon>Eukaryota</taxon>
        <taxon>Haptista</taxon>
        <taxon>Haptophyta</taxon>
        <taxon>Prymnesiophyceae</taxon>
        <taxon>Prymnesiales</taxon>
        <taxon>Chrysochromulinaceae</taxon>
        <taxon>Chrysochromulina</taxon>
    </lineage>
</organism>
<feature type="chain" id="PRO_5005602503" evidence="5">
    <location>
        <begin position="20"/>
        <end position="140"/>
    </location>
</feature>
<dbReference type="SUPFAM" id="SSF53448">
    <property type="entry name" value="Nucleotide-diphospho-sugar transferases"/>
    <property type="match status" value="1"/>
</dbReference>
<dbReference type="PANTHER" id="PTHR13778:SF47">
    <property type="entry name" value="LIPOPOLYSACCHARIDE 1,3-GALACTOSYLTRANSFERASE"/>
    <property type="match status" value="1"/>
</dbReference>
<dbReference type="GO" id="GO:0016757">
    <property type="term" value="F:glycosyltransferase activity"/>
    <property type="evidence" value="ECO:0007669"/>
    <property type="project" value="UniProtKB-KW"/>
</dbReference>
<sequence>MPSHVRRVLWLHTDVLVLADVGDILDTPLQGAPAAAVEDCRRPSLIQRINASHPLVGGVLPPGACGFDPGVLVIDIAQWAFLDMSARVEYWQALNLRAEPLFAHDDAHAALLLALLPVYARLPPVWAIVGPGSRGSAMLA</sequence>
<keyword evidence="4" id="KW-0479">Metal-binding</keyword>
<evidence type="ECO:0000256" key="4">
    <source>
        <dbReference type="ARBA" id="ARBA00022723"/>
    </source>
</evidence>
<dbReference type="PANTHER" id="PTHR13778">
    <property type="entry name" value="GLYCOSYLTRANSFERASE 8 DOMAIN-CONTAINING PROTEIN"/>
    <property type="match status" value="1"/>
</dbReference>
<evidence type="ECO:0000313" key="6">
    <source>
        <dbReference type="EMBL" id="KOO35392.1"/>
    </source>
</evidence>
<gene>
    <name evidence="6" type="ORF">Ctob_011611</name>
</gene>